<feature type="compositionally biased region" description="Basic and acidic residues" evidence="2">
    <location>
        <begin position="1"/>
        <end position="12"/>
    </location>
</feature>
<proteinExistence type="predicted"/>
<accession>A0A3Q3BGW2</accession>
<keyword evidence="4" id="KW-1185">Reference proteome</keyword>
<dbReference type="STRING" id="37003.ENSKMAP00000029318"/>
<dbReference type="GO" id="GO:0000801">
    <property type="term" value="C:central element"/>
    <property type="evidence" value="ECO:0007669"/>
    <property type="project" value="InterPro"/>
</dbReference>
<dbReference type="PANTHER" id="PTHR28398">
    <property type="entry name" value="SYNAPTONEMAL COMPLEX CENTRAL ELEMENT PROTEIN 2"/>
    <property type="match status" value="1"/>
</dbReference>
<evidence type="ECO:0000313" key="3">
    <source>
        <dbReference type="Ensembl" id="ENSKMAP00000029318.1"/>
    </source>
</evidence>
<evidence type="ECO:0000313" key="4">
    <source>
        <dbReference type="Proteomes" id="UP000264800"/>
    </source>
</evidence>
<reference evidence="3" key="2">
    <citation type="submission" date="2025-09" db="UniProtKB">
        <authorList>
            <consortium name="Ensembl"/>
        </authorList>
    </citation>
    <scope>IDENTIFICATION</scope>
</reference>
<dbReference type="Ensembl" id="ENSKMAT00000029684.1">
    <property type="protein sequence ID" value="ENSKMAP00000029318.1"/>
    <property type="gene ID" value="ENSKMAG00000021724.1"/>
</dbReference>
<name>A0A3Q3BGW2_KRYMA</name>
<keyword evidence="1" id="KW-0175">Coiled coil</keyword>
<feature type="compositionally biased region" description="Basic residues" evidence="2">
    <location>
        <begin position="13"/>
        <end position="22"/>
    </location>
</feature>
<dbReference type="GO" id="GO:0007130">
    <property type="term" value="P:synaptonemal complex assembly"/>
    <property type="evidence" value="ECO:0007669"/>
    <property type="project" value="InterPro"/>
</dbReference>
<protein>
    <submittedName>
        <fullName evidence="3">Synaptonemal complex central element protein 2</fullName>
    </submittedName>
</protein>
<dbReference type="InterPro" id="IPR034609">
    <property type="entry name" value="Syce2"/>
</dbReference>
<feature type="region of interest" description="Disordered" evidence="2">
    <location>
        <begin position="1"/>
        <end position="26"/>
    </location>
</feature>
<evidence type="ECO:0000256" key="2">
    <source>
        <dbReference type="SAM" id="MobiDB-lite"/>
    </source>
</evidence>
<sequence length="152" mass="17354">ATRTAIRHEKSPRVRARPRSRRSPAGTGRVIVALNVSEGLIQRPFSFSSSVDDISRRAQEMVEKINRSRTSDQDVMDGFQEKLTEKVTEMCRQMKEHMYALYERNSDEMQVKLQELSEVLDSCTKLNQELLEASQALTLLREGLGLTQPSNQ</sequence>
<reference evidence="3" key="1">
    <citation type="submission" date="2025-08" db="UniProtKB">
        <authorList>
            <consortium name="Ensembl"/>
        </authorList>
    </citation>
    <scope>IDENTIFICATION</scope>
</reference>
<dbReference type="PANTHER" id="PTHR28398:SF1">
    <property type="entry name" value="SYNAPTONEMAL COMPLEX CENTRAL ELEMENT PROTEIN 2"/>
    <property type="match status" value="1"/>
</dbReference>
<dbReference type="Proteomes" id="UP000264800">
    <property type="component" value="Unplaced"/>
</dbReference>
<feature type="coiled-coil region" evidence="1">
    <location>
        <begin position="99"/>
        <end position="133"/>
    </location>
</feature>
<dbReference type="GeneTree" id="ENSGT00940000168682"/>
<evidence type="ECO:0000256" key="1">
    <source>
        <dbReference type="SAM" id="Coils"/>
    </source>
</evidence>
<dbReference type="OMA" id="KVCHTVE"/>
<organism evidence="3 4">
    <name type="scientific">Kryptolebias marmoratus</name>
    <name type="common">Mangrove killifish</name>
    <name type="synonym">Rivulus marmoratus</name>
    <dbReference type="NCBI Taxonomy" id="37003"/>
    <lineage>
        <taxon>Eukaryota</taxon>
        <taxon>Metazoa</taxon>
        <taxon>Chordata</taxon>
        <taxon>Craniata</taxon>
        <taxon>Vertebrata</taxon>
        <taxon>Euteleostomi</taxon>
        <taxon>Actinopterygii</taxon>
        <taxon>Neopterygii</taxon>
        <taxon>Teleostei</taxon>
        <taxon>Neoteleostei</taxon>
        <taxon>Acanthomorphata</taxon>
        <taxon>Ovalentaria</taxon>
        <taxon>Atherinomorphae</taxon>
        <taxon>Cyprinodontiformes</taxon>
        <taxon>Rivulidae</taxon>
        <taxon>Kryptolebias</taxon>
    </lineage>
</organism>
<dbReference type="AlphaFoldDB" id="A0A3Q3BGW2"/>